<sequence>MLMDQDQKTALDPRWQAVMSRDRSADGTFVYAVRTTGVYCRPSCASRRANPRNVGFFASPDAAEAQGFRPCLRCNPRGQSPAQANAVLVAAACRMIEEAEEMPSTEDLARRIGLSTFHFHRQFKAVTGMTPRRYGAAHRAARVRDALASGASVTAAIHEAGFGSASRFYDGADSAIGMAASAFRKGGEDAVIRFALAQSALGAILVASTHRGICAISLGDEPEPLLAELQDRFPKAQLIGGDDAFEALVARVVAFVEAPGQGLDLPLDIRGTAFQQRVWQALRDIRAGETVSYAELAARIGSPAAVRAVAGACAANKLAVVIPCHRVVRNDGALSGYRWGVERKRELLDREATR</sequence>
<keyword evidence="10" id="KW-0010">Activator</keyword>
<dbReference type="SMART" id="SM00342">
    <property type="entry name" value="HTH_ARAC"/>
    <property type="match status" value="1"/>
</dbReference>
<evidence type="ECO:0000256" key="3">
    <source>
        <dbReference type="ARBA" id="ARBA00022603"/>
    </source>
</evidence>
<gene>
    <name evidence="15" type="primary">ada</name>
    <name evidence="15" type="ORF">RM190_19025</name>
</gene>
<protein>
    <submittedName>
        <fullName evidence="15">Bifunctional DNA-binding transcriptional regulator/O6-methylguanine-DNA methyltransferase Ada</fullName>
        <ecNumber evidence="15">2.1.1.-</ecNumber>
    </submittedName>
</protein>
<dbReference type="GO" id="GO:0003677">
    <property type="term" value="F:DNA binding"/>
    <property type="evidence" value="ECO:0007669"/>
    <property type="project" value="UniProtKB-KW"/>
</dbReference>
<dbReference type="PROSITE" id="PS00374">
    <property type="entry name" value="MGMT"/>
    <property type="match status" value="1"/>
</dbReference>
<evidence type="ECO:0000313" key="16">
    <source>
        <dbReference type="Proteomes" id="UP001251085"/>
    </source>
</evidence>
<organism evidence="15 16">
    <name type="scientific">Paracoccus broussonetiae</name>
    <dbReference type="NCBI Taxonomy" id="3075834"/>
    <lineage>
        <taxon>Bacteria</taxon>
        <taxon>Pseudomonadati</taxon>
        <taxon>Pseudomonadota</taxon>
        <taxon>Alphaproteobacteria</taxon>
        <taxon>Rhodobacterales</taxon>
        <taxon>Paracoccaceae</taxon>
        <taxon>Paracoccus</taxon>
    </lineage>
</organism>
<dbReference type="PROSITE" id="PS00041">
    <property type="entry name" value="HTH_ARAC_FAMILY_1"/>
    <property type="match status" value="1"/>
</dbReference>
<evidence type="ECO:0000256" key="10">
    <source>
        <dbReference type="ARBA" id="ARBA00023159"/>
    </source>
</evidence>
<dbReference type="PIRSF" id="PIRSF000409">
    <property type="entry name" value="Ada"/>
    <property type="match status" value="1"/>
</dbReference>
<dbReference type="Proteomes" id="UP001251085">
    <property type="component" value="Unassembled WGS sequence"/>
</dbReference>
<dbReference type="CDD" id="cd06445">
    <property type="entry name" value="ATase"/>
    <property type="match status" value="1"/>
</dbReference>
<dbReference type="NCBIfam" id="NF011964">
    <property type="entry name" value="PRK15435.1"/>
    <property type="match status" value="1"/>
</dbReference>
<keyword evidence="7" id="KW-0862">Zinc</keyword>
<evidence type="ECO:0000256" key="1">
    <source>
        <dbReference type="ARBA" id="ARBA00001286"/>
    </source>
</evidence>
<dbReference type="Pfam" id="PF01035">
    <property type="entry name" value="DNA_binding_1"/>
    <property type="match status" value="1"/>
</dbReference>
<evidence type="ECO:0000256" key="8">
    <source>
        <dbReference type="ARBA" id="ARBA00023015"/>
    </source>
</evidence>
<dbReference type="Gene3D" id="1.10.10.60">
    <property type="entry name" value="Homeodomain-like"/>
    <property type="match status" value="1"/>
</dbReference>
<dbReference type="GO" id="GO:0008168">
    <property type="term" value="F:methyltransferase activity"/>
    <property type="evidence" value="ECO:0007669"/>
    <property type="project" value="UniProtKB-KW"/>
</dbReference>
<evidence type="ECO:0000256" key="7">
    <source>
        <dbReference type="ARBA" id="ARBA00022833"/>
    </source>
</evidence>
<keyword evidence="8" id="KW-0805">Transcription regulation</keyword>
<dbReference type="SUPFAM" id="SSF46689">
    <property type="entry name" value="Homeodomain-like"/>
    <property type="match status" value="1"/>
</dbReference>
<dbReference type="InterPro" id="IPR018062">
    <property type="entry name" value="HTH_AraC-typ_CS"/>
</dbReference>
<dbReference type="Pfam" id="PF02805">
    <property type="entry name" value="Ada_Zn_binding"/>
    <property type="match status" value="1"/>
</dbReference>
<name>A0ABU3EI96_9RHOB</name>
<dbReference type="EMBL" id="JAVRQI010000016">
    <property type="protein sequence ID" value="MDT1063962.1"/>
    <property type="molecule type" value="Genomic_DNA"/>
</dbReference>
<accession>A0ABU3EI96</accession>
<comment type="cofactor">
    <cofactor evidence="2">
        <name>Zn(2+)</name>
        <dbReference type="ChEBI" id="CHEBI:29105"/>
    </cofactor>
</comment>
<evidence type="ECO:0000256" key="6">
    <source>
        <dbReference type="ARBA" id="ARBA00022763"/>
    </source>
</evidence>
<evidence type="ECO:0000256" key="13">
    <source>
        <dbReference type="ARBA" id="ARBA00049348"/>
    </source>
</evidence>
<keyword evidence="16" id="KW-1185">Reference proteome</keyword>
<dbReference type="GO" id="GO:0032259">
    <property type="term" value="P:methylation"/>
    <property type="evidence" value="ECO:0007669"/>
    <property type="project" value="UniProtKB-KW"/>
</dbReference>
<evidence type="ECO:0000256" key="12">
    <source>
        <dbReference type="ARBA" id="ARBA00023204"/>
    </source>
</evidence>
<keyword evidence="12" id="KW-0234">DNA repair</keyword>
<evidence type="ECO:0000313" key="15">
    <source>
        <dbReference type="EMBL" id="MDT1063962.1"/>
    </source>
</evidence>
<dbReference type="InterPro" id="IPR036217">
    <property type="entry name" value="MethylDNA_cys_MeTrfase_DNAb"/>
</dbReference>
<dbReference type="PROSITE" id="PS01124">
    <property type="entry name" value="HTH_ARAC_FAMILY_2"/>
    <property type="match status" value="1"/>
</dbReference>
<dbReference type="Pfam" id="PF02870">
    <property type="entry name" value="Methyltransf_1N"/>
    <property type="match status" value="1"/>
</dbReference>
<dbReference type="SUPFAM" id="SSF46767">
    <property type="entry name" value="Methylated DNA-protein cysteine methyltransferase, C-terminal domain"/>
    <property type="match status" value="1"/>
</dbReference>
<keyword evidence="3 15" id="KW-0489">Methyltransferase</keyword>
<feature type="domain" description="HTH araC/xylS-type" evidence="14">
    <location>
        <begin position="90"/>
        <end position="186"/>
    </location>
</feature>
<dbReference type="NCBIfam" id="TIGR00589">
    <property type="entry name" value="ogt"/>
    <property type="match status" value="1"/>
</dbReference>
<comment type="catalytic activity">
    <reaction evidence="13">
        <text>a 6-O-methyl-2'-deoxyguanosine in DNA + L-cysteinyl-[protein] = S-methyl-L-cysteinyl-[protein] + a 2'-deoxyguanosine in DNA</text>
        <dbReference type="Rhea" id="RHEA:24000"/>
        <dbReference type="Rhea" id="RHEA-COMP:10131"/>
        <dbReference type="Rhea" id="RHEA-COMP:10132"/>
        <dbReference type="Rhea" id="RHEA-COMP:11367"/>
        <dbReference type="Rhea" id="RHEA-COMP:11368"/>
        <dbReference type="ChEBI" id="CHEBI:29950"/>
        <dbReference type="ChEBI" id="CHEBI:82612"/>
        <dbReference type="ChEBI" id="CHEBI:85445"/>
        <dbReference type="ChEBI" id="CHEBI:85448"/>
        <dbReference type="EC" id="2.1.1.63"/>
    </reaction>
</comment>
<dbReference type="InterPro" id="IPR036388">
    <property type="entry name" value="WH-like_DNA-bd_sf"/>
</dbReference>
<dbReference type="InterPro" id="IPR001497">
    <property type="entry name" value="MethylDNA_cys_MeTrfase_AS"/>
</dbReference>
<evidence type="ECO:0000256" key="4">
    <source>
        <dbReference type="ARBA" id="ARBA00022679"/>
    </source>
</evidence>
<keyword evidence="11" id="KW-0804">Transcription</keyword>
<dbReference type="PANTHER" id="PTHR10815:SF14">
    <property type="entry name" value="BIFUNCTIONAL TRANSCRIPTIONAL ACTIVATOR_DNA REPAIR ENZYME ADA"/>
    <property type="match status" value="1"/>
</dbReference>
<comment type="catalytic activity">
    <reaction evidence="1">
        <text>a 4-O-methyl-thymidine in DNA + L-cysteinyl-[protein] = a thymidine in DNA + S-methyl-L-cysteinyl-[protein]</text>
        <dbReference type="Rhea" id="RHEA:53428"/>
        <dbReference type="Rhea" id="RHEA-COMP:10131"/>
        <dbReference type="Rhea" id="RHEA-COMP:10132"/>
        <dbReference type="Rhea" id="RHEA-COMP:13555"/>
        <dbReference type="Rhea" id="RHEA-COMP:13556"/>
        <dbReference type="ChEBI" id="CHEBI:29950"/>
        <dbReference type="ChEBI" id="CHEBI:82612"/>
        <dbReference type="ChEBI" id="CHEBI:137386"/>
        <dbReference type="ChEBI" id="CHEBI:137387"/>
        <dbReference type="EC" id="2.1.1.63"/>
    </reaction>
</comment>
<evidence type="ECO:0000256" key="2">
    <source>
        <dbReference type="ARBA" id="ARBA00001947"/>
    </source>
</evidence>
<dbReference type="Gene3D" id="3.30.160.70">
    <property type="entry name" value="Methylated DNA-protein cysteine methyltransferase domain"/>
    <property type="match status" value="1"/>
</dbReference>
<dbReference type="InterPro" id="IPR036631">
    <property type="entry name" value="MGMT_N_sf"/>
</dbReference>
<dbReference type="Pfam" id="PF12833">
    <property type="entry name" value="HTH_18"/>
    <property type="match status" value="1"/>
</dbReference>
<evidence type="ECO:0000259" key="14">
    <source>
        <dbReference type="PROSITE" id="PS01124"/>
    </source>
</evidence>
<keyword evidence="4 15" id="KW-0808">Transferase</keyword>
<proteinExistence type="predicted"/>
<reference evidence="16" key="1">
    <citation type="submission" date="2023-07" db="EMBL/GenBank/DDBJ databases">
        <title>Characterization of two Paracoccaceae strains isolated from Phycosphere and proposal of Xinfangfangia lacusdiani sp. nov.</title>
        <authorList>
            <person name="Deng Y."/>
            <person name="Zhang Y.Q."/>
        </authorList>
    </citation>
    <scope>NUCLEOTIDE SEQUENCE [LARGE SCALE GENOMIC DNA]</scope>
    <source>
        <strain evidence="16">CPCC 101403</strain>
    </source>
</reference>
<dbReference type="InterPro" id="IPR018060">
    <property type="entry name" value="HTH_AraC"/>
</dbReference>
<comment type="caution">
    <text evidence="15">The sequence shown here is derived from an EMBL/GenBank/DDBJ whole genome shotgun (WGS) entry which is preliminary data.</text>
</comment>
<dbReference type="InterPro" id="IPR035451">
    <property type="entry name" value="Ada-like_dom_sf"/>
</dbReference>
<keyword evidence="9 15" id="KW-0238">DNA-binding</keyword>
<evidence type="ECO:0000256" key="11">
    <source>
        <dbReference type="ARBA" id="ARBA00023163"/>
    </source>
</evidence>
<evidence type="ECO:0000256" key="9">
    <source>
        <dbReference type="ARBA" id="ARBA00023125"/>
    </source>
</evidence>
<dbReference type="InterPro" id="IPR009057">
    <property type="entry name" value="Homeodomain-like_sf"/>
</dbReference>
<dbReference type="Gene3D" id="3.40.10.10">
    <property type="entry name" value="DNA Methylphosphotriester Repair Domain"/>
    <property type="match status" value="1"/>
</dbReference>
<evidence type="ECO:0000256" key="5">
    <source>
        <dbReference type="ARBA" id="ARBA00022723"/>
    </source>
</evidence>
<dbReference type="SUPFAM" id="SSF57884">
    <property type="entry name" value="Ada DNA repair protein, N-terminal domain (N-Ada 10)"/>
    <property type="match status" value="1"/>
</dbReference>
<dbReference type="PANTHER" id="PTHR10815">
    <property type="entry name" value="METHYLATED-DNA--PROTEIN-CYSTEINE METHYLTRANSFERASE"/>
    <property type="match status" value="1"/>
</dbReference>
<keyword evidence="5" id="KW-0479">Metal-binding</keyword>
<dbReference type="InterPro" id="IPR008332">
    <property type="entry name" value="MethylG_MeTrfase_N"/>
</dbReference>
<dbReference type="EC" id="2.1.1.-" evidence="15"/>
<dbReference type="Gene3D" id="1.10.10.10">
    <property type="entry name" value="Winged helix-like DNA-binding domain superfamily/Winged helix DNA-binding domain"/>
    <property type="match status" value="1"/>
</dbReference>
<dbReference type="InterPro" id="IPR016221">
    <property type="entry name" value="Bifunct_regulatory_prot_Ada"/>
</dbReference>
<dbReference type="InterPro" id="IPR004026">
    <property type="entry name" value="Ada_DNA_repair_Zn-bd"/>
</dbReference>
<keyword evidence="6" id="KW-0227">DNA damage</keyword>
<dbReference type="SUPFAM" id="SSF53155">
    <property type="entry name" value="Methylated DNA-protein cysteine methyltransferase domain"/>
    <property type="match status" value="1"/>
</dbReference>
<dbReference type="InterPro" id="IPR014048">
    <property type="entry name" value="MethylDNA_cys_MeTrfase_DNA-bd"/>
</dbReference>